<sequence>MASFGLDMDEIVDLGTEVATAGALQQMGDGDEVFEMIVGVAVVVYQSSY</sequence>
<dbReference type="EMBL" id="CP135076">
    <property type="protein sequence ID" value="WNO53909.1"/>
    <property type="molecule type" value="Genomic_DNA"/>
</dbReference>
<dbReference type="Proteomes" id="UP001302249">
    <property type="component" value="Chromosome"/>
</dbReference>
<name>A0ABZ0B939_9SPHN</name>
<organism evidence="1 2">
    <name type="scientific">Stakelama saccharophila</name>
    <dbReference type="NCBI Taxonomy" id="3075605"/>
    <lineage>
        <taxon>Bacteria</taxon>
        <taxon>Pseudomonadati</taxon>
        <taxon>Pseudomonadota</taxon>
        <taxon>Alphaproteobacteria</taxon>
        <taxon>Sphingomonadales</taxon>
        <taxon>Sphingomonadaceae</taxon>
        <taxon>Stakelama</taxon>
    </lineage>
</organism>
<dbReference type="RefSeq" id="WP_313915828.1">
    <property type="nucleotide sequence ID" value="NZ_CP135076.1"/>
</dbReference>
<evidence type="ECO:0000313" key="1">
    <source>
        <dbReference type="EMBL" id="WNO53909.1"/>
    </source>
</evidence>
<protein>
    <submittedName>
        <fullName evidence="1">Uncharacterized protein</fullName>
    </submittedName>
</protein>
<proteinExistence type="predicted"/>
<keyword evidence="2" id="KW-1185">Reference proteome</keyword>
<reference evidence="1 2" key="1">
    <citation type="submission" date="2023-09" db="EMBL/GenBank/DDBJ databases">
        <authorList>
            <person name="Rey-Velasco X."/>
        </authorList>
    </citation>
    <scope>NUCLEOTIDE SEQUENCE [LARGE SCALE GENOMIC DNA]</scope>
    <source>
        <strain evidence="1 2">W311</strain>
    </source>
</reference>
<accession>A0ABZ0B939</accession>
<gene>
    <name evidence="1" type="ORF">RPR59_01215</name>
</gene>
<evidence type="ECO:0000313" key="2">
    <source>
        <dbReference type="Proteomes" id="UP001302249"/>
    </source>
</evidence>